<name>A0A2W5TCI5_9BACT</name>
<comment type="caution">
    <text evidence="1">The sequence shown here is derived from an EMBL/GenBank/DDBJ whole genome shotgun (WGS) entry which is preliminary data.</text>
</comment>
<evidence type="ECO:0000313" key="1">
    <source>
        <dbReference type="EMBL" id="PZR13230.1"/>
    </source>
</evidence>
<gene>
    <name evidence="1" type="ORF">DI536_13160</name>
</gene>
<dbReference type="Proteomes" id="UP000249061">
    <property type="component" value="Unassembled WGS sequence"/>
</dbReference>
<accession>A0A2W5TCI5</accession>
<dbReference type="PROSITE" id="PS51257">
    <property type="entry name" value="PROKAR_LIPOPROTEIN"/>
    <property type="match status" value="1"/>
</dbReference>
<dbReference type="AlphaFoldDB" id="A0A2W5TCI5"/>
<reference evidence="1 2" key="1">
    <citation type="submission" date="2017-08" db="EMBL/GenBank/DDBJ databases">
        <title>Infants hospitalized years apart are colonized by the same room-sourced microbial strains.</title>
        <authorList>
            <person name="Brooks B."/>
            <person name="Olm M.R."/>
            <person name="Firek B.A."/>
            <person name="Baker R."/>
            <person name="Thomas B.C."/>
            <person name="Morowitz M.J."/>
            <person name="Banfield J.F."/>
        </authorList>
    </citation>
    <scope>NUCLEOTIDE SEQUENCE [LARGE SCALE GENOMIC DNA]</scope>
    <source>
        <strain evidence="1">S2_003_000_R2_14</strain>
    </source>
</reference>
<protein>
    <submittedName>
        <fullName evidence="1">Uncharacterized protein</fullName>
    </submittedName>
</protein>
<dbReference type="EMBL" id="QFQP01000010">
    <property type="protein sequence ID" value="PZR13230.1"/>
    <property type="molecule type" value="Genomic_DNA"/>
</dbReference>
<proteinExistence type="predicted"/>
<organism evidence="1 2">
    <name type="scientific">Archangium gephyra</name>
    <dbReference type="NCBI Taxonomy" id="48"/>
    <lineage>
        <taxon>Bacteria</taxon>
        <taxon>Pseudomonadati</taxon>
        <taxon>Myxococcota</taxon>
        <taxon>Myxococcia</taxon>
        <taxon>Myxococcales</taxon>
        <taxon>Cystobacterineae</taxon>
        <taxon>Archangiaceae</taxon>
        <taxon>Archangium</taxon>
    </lineage>
</organism>
<evidence type="ECO:0000313" key="2">
    <source>
        <dbReference type="Proteomes" id="UP000249061"/>
    </source>
</evidence>
<sequence>MRTILFGALAWLSSCTTEEAMTAPRPATVTTTAVSKPSLDLRGEVDVALKNDEALLLLSVWAAVGHFGGAATNP</sequence>